<dbReference type="PATRIC" id="fig|1185652.3.peg.3800"/>
<dbReference type="Proteomes" id="UP000006180">
    <property type="component" value="Chromosome"/>
</dbReference>
<evidence type="ECO:0000313" key="1">
    <source>
        <dbReference type="EMBL" id="AFL52213.1"/>
    </source>
</evidence>
<dbReference type="KEGG" id="sfd:USDA257_c36620"/>
<proteinExistence type="predicted"/>
<gene>
    <name evidence="1" type="ORF">USDA257_c36620</name>
</gene>
<organism evidence="1 2">
    <name type="scientific">Sinorhizobium fredii (strain USDA 257)</name>
    <dbReference type="NCBI Taxonomy" id="1185652"/>
    <lineage>
        <taxon>Bacteria</taxon>
        <taxon>Pseudomonadati</taxon>
        <taxon>Pseudomonadota</taxon>
        <taxon>Alphaproteobacteria</taxon>
        <taxon>Hyphomicrobiales</taxon>
        <taxon>Rhizobiaceae</taxon>
        <taxon>Sinorhizobium/Ensifer group</taxon>
        <taxon>Sinorhizobium</taxon>
    </lineage>
</organism>
<dbReference type="EMBL" id="CP003563">
    <property type="protein sequence ID" value="AFL52213.1"/>
    <property type="molecule type" value="Genomic_DNA"/>
</dbReference>
<accession>I3X8K7</accession>
<dbReference type="HOGENOM" id="CLU_2248312_0_0_5"/>
<name>I3X8K7_SINF2</name>
<reference evidence="1 2" key="1">
    <citation type="journal article" date="2012" name="J. Bacteriol.">
        <title>Complete genome sequence of the broad-host-range strain Sinorhizobium fredii USDA257.</title>
        <authorList>
            <person name="Schuldes J."/>
            <person name="Rodriguez Orbegoso M."/>
            <person name="Schmeisser C."/>
            <person name="Krishnan H.B."/>
            <person name="Daniel R."/>
            <person name="Streit W.R."/>
        </authorList>
    </citation>
    <scope>NUCLEOTIDE SEQUENCE [LARGE SCALE GENOMIC DNA]</scope>
    <source>
        <strain evidence="1 2">USDA 257</strain>
    </source>
</reference>
<sequence length="104" mass="12162">MHPENEQSFEDFIAEKQPTNDQERYAVVVYYLEETLKLNPITMNEIGTVFRRTNAWKEPTNLRSGLQNAAFRKLYIDVSNMSNIKITTAGRNFVRRELPHKASK</sequence>
<evidence type="ECO:0000313" key="2">
    <source>
        <dbReference type="Proteomes" id="UP000006180"/>
    </source>
</evidence>
<protein>
    <submittedName>
        <fullName evidence="1">Uncharacterized protein</fullName>
    </submittedName>
</protein>
<dbReference type="AlphaFoldDB" id="I3X8K7"/>